<proteinExistence type="predicted"/>
<accession>E3HCQ2</accession>
<organism evidence="1 2">
    <name type="scientific">Ilyobacter polytropus (strain ATCC 51220 / DSM 2926 / LMG 16218 / CuHBu1)</name>
    <dbReference type="NCBI Taxonomy" id="572544"/>
    <lineage>
        <taxon>Bacteria</taxon>
        <taxon>Fusobacteriati</taxon>
        <taxon>Fusobacteriota</taxon>
        <taxon>Fusobacteriia</taxon>
        <taxon>Fusobacteriales</taxon>
        <taxon>Fusobacteriaceae</taxon>
        <taxon>Ilyobacter</taxon>
    </lineage>
</organism>
<dbReference type="RefSeq" id="WP_013389104.1">
    <property type="nucleotide sequence ID" value="NC_014633.1"/>
</dbReference>
<sequence>MKIGVMKCKGCSHIEYDSDVAFEKIKDYFSKDVFISQEDSENADIWLLVSGCSNPCMDHSALKSPLGKLFIMAEKDADKAIYMIEKLKKNFNVS</sequence>
<geneLocation type="plasmid" evidence="1 2">
    <name>pILYOP01</name>
</geneLocation>
<gene>
    <name evidence="1" type="ordered locus">Ilyop_2691</name>
</gene>
<keyword evidence="1" id="KW-0614">Plasmid</keyword>
<dbReference type="AlphaFoldDB" id="E3HCQ2"/>
<dbReference type="EMBL" id="CP002282">
    <property type="protein sequence ID" value="ADO84447.1"/>
    <property type="molecule type" value="Genomic_DNA"/>
</dbReference>
<keyword evidence="2" id="KW-1185">Reference proteome</keyword>
<dbReference type="KEGG" id="ipo:Ilyop_2691"/>
<evidence type="ECO:0000313" key="1">
    <source>
        <dbReference type="EMBL" id="ADO84447.1"/>
    </source>
</evidence>
<dbReference type="OrthoDB" id="9801625at2"/>
<name>E3HCQ2_ILYPC</name>
<protein>
    <recommendedName>
        <fullName evidence="3">CGGC domain-containing protein</fullName>
    </recommendedName>
</protein>
<evidence type="ECO:0000313" key="2">
    <source>
        <dbReference type="Proteomes" id="UP000006875"/>
    </source>
</evidence>
<dbReference type="Proteomes" id="UP000006875">
    <property type="component" value="Plasmid pILYOP01"/>
</dbReference>
<dbReference type="HOGENOM" id="CLU_2382242_0_0_0"/>
<evidence type="ECO:0008006" key="3">
    <source>
        <dbReference type="Google" id="ProtNLM"/>
    </source>
</evidence>
<reference evidence="1 2" key="1">
    <citation type="journal article" date="2010" name="Stand. Genomic Sci.">
        <title>Complete genome sequence of Ilyobacter polytropus type strain (CuHbu1).</title>
        <authorList>
            <person name="Sikorski J."/>
            <person name="Chertkov O."/>
            <person name="Lapidus A."/>
            <person name="Nolan M."/>
            <person name="Lucas S."/>
            <person name="Del Rio T.G."/>
            <person name="Tice H."/>
            <person name="Cheng J.F."/>
            <person name="Tapia R."/>
            <person name="Han C."/>
            <person name="Goodwin L."/>
            <person name="Pitluck S."/>
            <person name="Liolios K."/>
            <person name="Ivanova N."/>
            <person name="Mavromatis K."/>
            <person name="Mikhailova N."/>
            <person name="Pati A."/>
            <person name="Chen A."/>
            <person name="Palaniappan K."/>
            <person name="Land M."/>
            <person name="Hauser L."/>
            <person name="Chang Y.J."/>
            <person name="Jeffries C.D."/>
            <person name="Brambilla E."/>
            <person name="Yasawong M."/>
            <person name="Rohde M."/>
            <person name="Pukall R."/>
            <person name="Spring S."/>
            <person name="Goker M."/>
            <person name="Woyke T."/>
            <person name="Bristow J."/>
            <person name="Eisen J.A."/>
            <person name="Markowitz V."/>
            <person name="Hugenholtz P."/>
            <person name="Kyrpides N.C."/>
            <person name="Klenk H.P."/>
        </authorList>
    </citation>
    <scope>NUCLEOTIDE SEQUENCE [LARGE SCALE GENOMIC DNA]</scope>
    <source>
        <strain evidence="2">ATCC 51220 / DSM 2926 / LMG 16218 / CuHBu1</strain>
        <plasmid evidence="2">pILYOP01</plasmid>
    </source>
</reference>